<reference evidence="2 3" key="1">
    <citation type="submission" date="2020-01" db="EMBL/GenBank/DDBJ databases">
        <title>Complete genome sequence of Chitinophaga sp. H33E-04 isolated from quinoa roots.</title>
        <authorList>
            <person name="Weon H.-Y."/>
            <person name="Lee S.A."/>
        </authorList>
    </citation>
    <scope>NUCLEOTIDE SEQUENCE [LARGE SCALE GENOMIC DNA]</scope>
    <source>
        <strain evidence="2 3">H33E-04</strain>
    </source>
</reference>
<dbReference type="EMBL" id="CP048113">
    <property type="protein sequence ID" value="QHS59053.1"/>
    <property type="molecule type" value="Genomic_DNA"/>
</dbReference>
<evidence type="ECO:0000256" key="1">
    <source>
        <dbReference type="SAM" id="SignalP"/>
    </source>
</evidence>
<evidence type="ECO:0000313" key="2">
    <source>
        <dbReference type="EMBL" id="QHS59053.1"/>
    </source>
</evidence>
<accession>A0A6B9ZET5</accession>
<feature type="chain" id="PRO_5025616679" evidence="1">
    <location>
        <begin position="21"/>
        <end position="249"/>
    </location>
</feature>
<keyword evidence="1" id="KW-0732">Signal</keyword>
<protein>
    <submittedName>
        <fullName evidence="2">Uncharacterized protein</fullName>
    </submittedName>
</protein>
<dbReference type="Proteomes" id="UP000476411">
    <property type="component" value="Chromosome"/>
</dbReference>
<dbReference type="AlphaFoldDB" id="A0A6B9ZET5"/>
<dbReference type="KEGG" id="chih:GWR21_05425"/>
<gene>
    <name evidence="2" type="ORF">GWR21_05425</name>
</gene>
<feature type="signal peptide" evidence="1">
    <location>
        <begin position="1"/>
        <end position="20"/>
    </location>
</feature>
<evidence type="ECO:0000313" key="3">
    <source>
        <dbReference type="Proteomes" id="UP000476411"/>
    </source>
</evidence>
<name>A0A6B9ZET5_9BACT</name>
<sequence>MKSPLVLAMVSCFSALQLQAQESLENTFNKYGFTCEVVSDGFATSYIFRRSKLDRDEVIWLYQTTHTNGQYKAFVEFGIPKAQITFHKVEEVLGSPAHDPYGNPTIHSDCFQQMLDNNTGLNMKNYMLAVNTEEEKMYFISYLQQFYEACAKPFYQQYTTLEAVDCRLSDLKDKDARTLIGHSGDNSTIHRMLAIKALAGNPGARDYYEYLKKGLLKLKDKSVTYADMYDRLVKVAERLELNQPPLFPL</sequence>
<keyword evidence="3" id="KW-1185">Reference proteome</keyword>
<proteinExistence type="predicted"/>
<dbReference type="RefSeq" id="WP_162330755.1">
    <property type="nucleotide sequence ID" value="NZ_CP048113.1"/>
</dbReference>
<organism evidence="2 3">
    <name type="scientific">Chitinophaga agri</name>
    <dbReference type="NCBI Taxonomy" id="2703787"/>
    <lineage>
        <taxon>Bacteria</taxon>
        <taxon>Pseudomonadati</taxon>
        <taxon>Bacteroidota</taxon>
        <taxon>Chitinophagia</taxon>
        <taxon>Chitinophagales</taxon>
        <taxon>Chitinophagaceae</taxon>
        <taxon>Chitinophaga</taxon>
    </lineage>
</organism>